<dbReference type="InterPro" id="IPR036388">
    <property type="entry name" value="WH-like_DNA-bd_sf"/>
</dbReference>
<evidence type="ECO:0000259" key="4">
    <source>
        <dbReference type="PROSITE" id="PS50956"/>
    </source>
</evidence>
<keyword evidence="2" id="KW-0238">DNA-binding</keyword>
<evidence type="ECO:0000313" key="5">
    <source>
        <dbReference type="EMBL" id="RDU38047.1"/>
    </source>
</evidence>
<dbReference type="AlphaFoldDB" id="A0A3D8GUG0"/>
<keyword evidence="6" id="KW-1185">Reference proteome</keyword>
<reference evidence="5 6" key="1">
    <citation type="submission" date="2018-07" db="EMBL/GenBank/DDBJ databases">
        <title>Bacillus sp. YLB-04 draft genome sequence.</title>
        <authorList>
            <person name="Yu L."/>
            <person name="Tang X."/>
        </authorList>
    </citation>
    <scope>NUCLEOTIDE SEQUENCE [LARGE SCALE GENOMIC DNA]</scope>
    <source>
        <strain evidence="5 6">YLB-04</strain>
    </source>
</reference>
<keyword evidence="1" id="KW-0805">Transcription regulation</keyword>
<dbReference type="PANTHER" id="PTHR30154:SF34">
    <property type="entry name" value="TRANSCRIPTIONAL REGULATOR AZLB"/>
    <property type="match status" value="1"/>
</dbReference>
<feature type="domain" description="HTH asnC-type" evidence="4">
    <location>
        <begin position="5"/>
        <end position="65"/>
    </location>
</feature>
<protein>
    <submittedName>
        <fullName evidence="5">AsnC family transcriptional regulator</fullName>
    </submittedName>
</protein>
<dbReference type="Gene3D" id="1.10.10.10">
    <property type="entry name" value="Winged helix-like DNA-binding domain superfamily/Winged helix DNA-binding domain"/>
    <property type="match status" value="1"/>
</dbReference>
<dbReference type="InterPro" id="IPR019887">
    <property type="entry name" value="Tscrpt_reg_AsnC/Lrp_C"/>
</dbReference>
<dbReference type="InterPro" id="IPR000485">
    <property type="entry name" value="AsnC-type_HTH_dom"/>
</dbReference>
<dbReference type="SMART" id="SM00344">
    <property type="entry name" value="HTH_ASNC"/>
    <property type="match status" value="1"/>
</dbReference>
<dbReference type="PROSITE" id="PS50956">
    <property type="entry name" value="HTH_ASNC_2"/>
    <property type="match status" value="1"/>
</dbReference>
<dbReference type="Proteomes" id="UP000257144">
    <property type="component" value="Unassembled WGS sequence"/>
</dbReference>
<dbReference type="Gene3D" id="3.30.70.920">
    <property type="match status" value="1"/>
</dbReference>
<sequence length="148" mass="16850">MKYQVDELDRGIIKQLARDGRMSFTEIAAALNVTEKTVRLRYKNLLDNGIMGVFGVVNPVAIGVKAGAIIQLKVMPQRVKEAVEELKKFREIRYITMTSGPYSLLVQIAVPTQDDITETLLKINQLTCITEMNSIIQLEVYKNSYEYY</sequence>
<dbReference type="Pfam" id="PF13404">
    <property type="entry name" value="HTH_AsnC-type"/>
    <property type="match status" value="1"/>
</dbReference>
<dbReference type="GO" id="GO:0005829">
    <property type="term" value="C:cytosol"/>
    <property type="evidence" value="ECO:0007669"/>
    <property type="project" value="TreeGrafter"/>
</dbReference>
<organism evidence="5 6">
    <name type="scientific">Neobacillus piezotolerans</name>
    <dbReference type="NCBI Taxonomy" id="2259171"/>
    <lineage>
        <taxon>Bacteria</taxon>
        <taxon>Bacillati</taxon>
        <taxon>Bacillota</taxon>
        <taxon>Bacilli</taxon>
        <taxon>Bacillales</taxon>
        <taxon>Bacillaceae</taxon>
        <taxon>Neobacillus</taxon>
    </lineage>
</organism>
<dbReference type="OrthoDB" id="529868at2"/>
<dbReference type="SUPFAM" id="SSF46785">
    <property type="entry name" value="Winged helix' DNA-binding domain"/>
    <property type="match status" value="1"/>
</dbReference>
<gene>
    <name evidence="5" type="ORF">DRW41_00270</name>
</gene>
<dbReference type="InterPro" id="IPR036390">
    <property type="entry name" value="WH_DNA-bd_sf"/>
</dbReference>
<accession>A0A3D8GUG0</accession>
<dbReference type="InterPro" id="IPR011008">
    <property type="entry name" value="Dimeric_a/b-barrel"/>
</dbReference>
<dbReference type="PRINTS" id="PR00033">
    <property type="entry name" value="HTHASNC"/>
</dbReference>
<evidence type="ECO:0000313" key="6">
    <source>
        <dbReference type="Proteomes" id="UP000257144"/>
    </source>
</evidence>
<proteinExistence type="predicted"/>
<name>A0A3D8GUG0_9BACI</name>
<evidence type="ECO:0000256" key="1">
    <source>
        <dbReference type="ARBA" id="ARBA00023015"/>
    </source>
</evidence>
<dbReference type="GO" id="GO:0043565">
    <property type="term" value="F:sequence-specific DNA binding"/>
    <property type="evidence" value="ECO:0007669"/>
    <property type="project" value="InterPro"/>
</dbReference>
<keyword evidence="3" id="KW-0804">Transcription</keyword>
<dbReference type="RefSeq" id="WP_115449958.1">
    <property type="nucleotide sequence ID" value="NZ_QNQT01000001.1"/>
</dbReference>
<dbReference type="SUPFAM" id="SSF54909">
    <property type="entry name" value="Dimeric alpha+beta barrel"/>
    <property type="match status" value="1"/>
</dbReference>
<dbReference type="PANTHER" id="PTHR30154">
    <property type="entry name" value="LEUCINE-RESPONSIVE REGULATORY PROTEIN"/>
    <property type="match status" value="1"/>
</dbReference>
<dbReference type="EMBL" id="QNQT01000001">
    <property type="protein sequence ID" value="RDU38047.1"/>
    <property type="molecule type" value="Genomic_DNA"/>
</dbReference>
<dbReference type="Pfam" id="PF01037">
    <property type="entry name" value="AsnC_trans_reg"/>
    <property type="match status" value="1"/>
</dbReference>
<comment type="caution">
    <text evidence="5">The sequence shown here is derived from an EMBL/GenBank/DDBJ whole genome shotgun (WGS) entry which is preliminary data.</text>
</comment>
<dbReference type="GO" id="GO:0043200">
    <property type="term" value="P:response to amino acid"/>
    <property type="evidence" value="ECO:0007669"/>
    <property type="project" value="TreeGrafter"/>
</dbReference>
<evidence type="ECO:0000256" key="2">
    <source>
        <dbReference type="ARBA" id="ARBA00023125"/>
    </source>
</evidence>
<dbReference type="InterPro" id="IPR019888">
    <property type="entry name" value="Tscrpt_reg_AsnC-like"/>
</dbReference>
<evidence type="ECO:0000256" key="3">
    <source>
        <dbReference type="ARBA" id="ARBA00023163"/>
    </source>
</evidence>